<dbReference type="AlphaFoldDB" id="A0A1I7TH74"/>
<protein>
    <submittedName>
        <fullName evidence="3">F-box domain-containing protein</fullName>
    </submittedName>
</protein>
<feature type="domain" description="F-box" evidence="1">
    <location>
        <begin position="3"/>
        <end position="49"/>
    </location>
</feature>
<sequence>MTTFPLFQLPLLAMENVLCIMNTHQLILLSLVSSRAKRAVTNFARFKPIFSVHLEISVDPLIRVFTENEQWIFCWTKDKTRIGYDVEADIMGVTHELRHYSKKPVHELVKTYDYIKGVLRCQIEEVYFDLSLYPSLNELFTDWLCSQQRSIANMDITSNKEGFEHDLKYVLNNITVTDEIEAMNVIMDLPHEETTDPDFIGAFNKQFHIPDVEKWFDVKRSDGKVATVGYEFVLMSIGSTC</sequence>
<dbReference type="Proteomes" id="UP000095282">
    <property type="component" value="Unplaced"/>
</dbReference>
<accession>A0A1I7TH74</accession>
<dbReference type="Pfam" id="PF00646">
    <property type="entry name" value="F-box"/>
    <property type="match status" value="1"/>
</dbReference>
<organism evidence="2 3">
    <name type="scientific">Caenorhabditis tropicalis</name>
    <dbReference type="NCBI Taxonomy" id="1561998"/>
    <lineage>
        <taxon>Eukaryota</taxon>
        <taxon>Metazoa</taxon>
        <taxon>Ecdysozoa</taxon>
        <taxon>Nematoda</taxon>
        <taxon>Chromadorea</taxon>
        <taxon>Rhabditida</taxon>
        <taxon>Rhabditina</taxon>
        <taxon>Rhabditomorpha</taxon>
        <taxon>Rhabditoidea</taxon>
        <taxon>Rhabditidae</taxon>
        <taxon>Peloderinae</taxon>
        <taxon>Caenorhabditis</taxon>
    </lineage>
</organism>
<evidence type="ECO:0000259" key="1">
    <source>
        <dbReference type="PROSITE" id="PS50181"/>
    </source>
</evidence>
<dbReference type="InterPro" id="IPR001810">
    <property type="entry name" value="F-box_dom"/>
</dbReference>
<evidence type="ECO:0000313" key="2">
    <source>
        <dbReference type="Proteomes" id="UP000095282"/>
    </source>
</evidence>
<dbReference type="PANTHER" id="PTHR21503:SF53">
    <property type="entry name" value="F-BOX ASSOCIATED DOMAIN-CONTAINING PROTEIN-RELATED"/>
    <property type="match status" value="1"/>
</dbReference>
<dbReference type="WBParaSite" id="Csp11.Scaffold612.g5897.t1">
    <property type="protein sequence ID" value="Csp11.Scaffold612.g5897.t1"/>
    <property type="gene ID" value="Csp11.Scaffold612.g5897"/>
</dbReference>
<evidence type="ECO:0000313" key="3">
    <source>
        <dbReference type="WBParaSite" id="Csp11.Scaffold612.g5897.t1"/>
    </source>
</evidence>
<proteinExistence type="predicted"/>
<name>A0A1I7TH74_9PELO</name>
<dbReference type="PROSITE" id="PS50181">
    <property type="entry name" value="FBOX"/>
    <property type="match status" value="1"/>
</dbReference>
<keyword evidence="2" id="KW-1185">Reference proteome</keyword>
<reference evidence="3" key="1">
    <citation type="submission" date="2016-11" db="UniProtKB">
        <authorList>
            <consortium name="WormBaseParasite"/>
        </authorList>
    </citation>
    <scope>IDENTIFICATION</scope>
</reference>
<dbReference type="PANTHER" id="PTHR21503">
    <property type="entry name" value="F-BOX-CONTAINING HYPOTHETICAL PROTEIN C.ELEGANS"/>
    <property type="match status" value="1"/>
</dbReference>